<sequence length="96" mass="10340">MAILVSEQKKPINWFAIIFVVILIALVAGGAYYLFFAPTPGIEIIVPPSLQSVTKISQVEFDPAAVVNSRAFKVLRSYTGLPSVGTLGRGNPFIGF</sequence>
<keyword evidence="1" id="KW-0812">Transmembrane</keyword>
<keyword evidence="1" id="KW-1133">Transmembrane helix</keyword>
<protein>
    <submittedName>
        <fullName evidence="2">Uncharacterized protein</fullName>
    </submittedName>
</protein>
<gene>
    <name evidence="2" type="ORF">A3A16_00555</name>
</gene>
<name>A0A1G1ZN32_9BACT</name>
<dbReference type="Proteomes" id="UP000177942">
    <property type="component" value="Unassembled WGS sequence"/>
</dbReference>
<keyword evidence="1" id="KW-0472">Membrane</keyword>
<proteinExistence type="predicted"/>
<evidence type="ECO:0000313" key="2">
    <source>
        <dbReference type="EMBL" id="OGY65170.1"/>
    </source>
</evidence>
<organism evidence="2 3">
    <name type="scientific">Candidatus Harrisonbacteria bacterium RIFCSPLOWO2_01_FULL_44_18</name>
    <dbReference type="NCBI Taxonomy" id="1798407"/>
    <lineage>
        <taxon>Bacteria</taxon>
        <taxon>Candidatus Harrisoniibacteriota</taxon>
    </lineage>
</organism>
<reference evidence="2 3" key="1">
    <citation type="journal article" date="2016" name="Nat. Commun.">
        <title>Thousands of microbial genomes shed light on interconnected biogeochemical processes in an aquifer system.</title>
        <authorList>
            <person name="Anantharaman K."/>
            <person name="Brown C.T."/>
            <person name="Hug L.A."/>
            <person name="Sharon I."/>
            <person name="Castelle C.J."/>
            <person name="Probst A.J."/>
            <person name="Thomas B.C."/>
            <person name="Singh A."/>
            <person name="Wilkins M.J."/>
            <person name="Karaoz U."/>
            <person name="Brodie E.L."/>
            <person name="Williams K.H."/>
            <person name="Hubbard S.S."/>
            <person name="Banfield J.F."/>
        </authorList>
    </citation>
    <scope>NUCLEOTIDE SEQUENCE [LARGE SCALE GENOMIC DNA]</scope>
</reference>
<dbReference type="EMBL" id="MHJJ01000014">
    <property type="protein sequence ID" value="OGY65170.1"/>
    <property type="molecule type" value="Genomic_DNA"/>
</dbReference>
<dbReference type="AlphaFoldDB" id="A0A1G1ZN32"/>
<accession>A0A1G1ZN32</accession>
<comment type="caution">
    <text evidence="2">The sequence shown here is derived from an EMBL/GenBank/DDBJ whole genome shotgun (WGS) entry which is preliminary data.</text>
</comment>
<evidence type="ECO:0000313" key="3">
    <source>
        <dbReference type="Proteomes" id="UP000177942"/>
    </source>
</evidence>
<dbReference type="STRING" id="1798407.A3A16_00555"/>
<feature type="transmembrane region" description="Helical" evidence="1">
    <location>
        <begin position="12"/>
        <end position="35"/>
    </location>
</feature>
<evidence type="ECO:0000256" key="1">
    <source>
        <dbReference type="SAM" id="Phobius"/>
    </source>
</evidence>